<reference evidence="3 4" key="1">
    <citation type="submission" date="2024-02" db="EMBL/GenBank/DDBJ databases">
        <authorList>
            <person name="Chen Y."/>
            <person name="Shah S."/>
            <person name="Dougan E. K."/>
            <person name="Thang M."/>
            <person name="Chan C."/>
        </authorList>
    </citation>
    <scope>NUCLEOTIDE SEQUENCE [LARGE SCALE GENOMIC DNA]</scope>
</reference>
<organism evidence="3 4">
    <name type="scientific">Durusdinium trenchii</name>
    <dbReference type="NCBI Taxonomy" id="1381693"/>
    <lineage>
        <taxon>Eukaryota</taxon>
        <taxon>Sar</taxon>
        <taxon>Alveolata</taxon>
        <taxon>Dinophyceae</taxon>
        <taxon>Suessiales</taxon>
        <taxon>Symbiodiniaceae</taxon>
        <taxon>Durusdinium</taxon>
    </lineage>
</organism>
<dbReference type="EMBL" id="CAXAMM010034052">
    <property type="protein sequence ID" value="CAK9072247.1"/>
    <property type="molecule type" value="Genomic_DNA"/>
</dbReference>
<dbReference type="SUPFAM" id="SSF103515">
    <property type="entry name" value="Autotransporter"/>
    <property type="match status" value="1"/>
</dbReference>
<evidence type="ECO:0000313" key="3">
    <source>
        <dbReference type="EMBL" id="CAK9072247.1"/>
    </source>
</evidence>
<dbReference type="InterPro" id="IPR036709">
    <property type="entry name" value="Autotransporte_beta_dom_sf"/>
</dbReference>
<proteinExistence type="predicted"/>
<feature type="domain" description="SpaA-like prealbumin fold" evidence="2">
    <location>
        <begin position="38"/>
        <end position="137"/>
    </location>
</feature>
<accession>A0ABP0P9T7</accession>
<dbReference type="Proteomes" id="UP001642464">
    <property type="component" value="Unassembled WGS sequence"/>
</dbReference>
<dbReference type="Gene3D" id="2.40.128.130">
    <property type="entry name" value="Autotransporter beta-domain"/>
    <property type="match status" value="1"/>
</dbReference>
<protein>
    <submittedName>
        <fullName evidence="3">Outer membrane autotransporter barrel domain</fullName>
    </submittedName>
</protein>
<sequence length="348" mass="36922">LDAGTYTGTITVTSTAPAATIATIPVELTVAPRFGSIQIVATTPAGVQGNTTFTSASGDADLGALSLTTTNGTAASASFRKRFGSYDITQSLPAGWELDSLTCTGDTDGGSTLDAATGRADIDLDPNETIVCTFANSRDDAAVRLATQRAINKYLVRRGDRIVSAQPDIAARLRGRNEMRPGNFAADATRGEIRVAMNGSLSGLVNHARAQRPQMPGEARQQEQRLDVWFAADYSSISDNRAGDSADSEFGIVQLGLDVALDDQTIVGLMVQRHDRHSAGGIAPARIDGAGWMVGPYAARELENGVIVDLLALFGQSENDINPLGFYTDSFETDRYLIRANISGEWTE</sequence>
<dbReference type="Pfam" id="PF24514">
    <property type="entry name" value="SpaA_4"/>
    <property type="match status" value="1"/>
</dbReference>
<evidence type="ECO:0000259" key="2">
    <source>
        <dbReference type="Pfam" id="PF24514"/>
    </source>
</evidence>
<dbReference type="Pfam" id="PF03797">
    <property type="entry name" value="Autotransporter"/>
    <property type="match status" value="1"/>
</dbReference>
<dbReference type="InterPro" id="IPR005546">
    <property type="entry name" value="Autotransporte_beta"/>
</dbReference>
<evidence type="ECO:0000259" key="1">
    <source>
        <dbReference type="Pfam" id="PF03797"/>
    </source>
</evidence>
<comment type="caution">
    <text evidence="3">The sequence shown here is derived from an EMBL/GenBank/DDBJ whole genome shotgun (WGS) entry which is preliminary data.</text>
</comment>
<gene>
    <name evidence="3" type="ORF">SCF082_LOCUS35571</name>
</gene>
<dbReference type="InterPro" id="IPR055371">
    <property type="entry name" value="SpaA_PFL_dom_4"/>
</dbReference>
<feature type="non-terminal residue" evidence="3">
    <location>
        <position position="1"/>
    </location>
</feature>
<feature type="domain" description="Autotransporter" evidence="1">
    <location>
        <begin position="228"/>
        <end position="322"/>
    </location>
</feature>
<feature type="non-terminal residue" evidence="3">
    <location>
        <position position="348"/>
    </location>
</feature>
<keyword evidence="4" id="KW-1185">Reference proteome</keyword>
<evidence type="ECO:0000313" key="4">
    <source>
        <dbReference type="Proteomes" id="UP001642464"/>
    </source>
</evidence>
<name>A0ABP0P9T7_9DINO</name>